<evidence type="ECO:0000256" key="3">
    <source>
        <dbReference type="ARBA" id="ARBA00022793"/>
    </source>
</evidence>
<dbReference type="InterPro" id="IPR000310">
    <property type="entry name" value="Orn/Lys/Arg_deCO2ase_major_dom"/>
</dbReference>
<name>A0A163RP45_9MYCO</name>
<keyword evidence="4" id="KW-0663">Pyridoxal phosphate</keyword>
<keyword evidence="5" id="KW-0456">Lyase</keyword>
<keyword evidence="9" id="KW-1185">Reference proteome</keyword>
<dbReference type="Pfam" id="PF01276">
    <property type="entry name" value="OKR_DC_1"/>
    <property type="match status" value="1"/>
</dbReference>
<accession>A0A163RP45</accession>
<dbReference type="Gene3D" id="3.40.640.10">
    <property type="entry name" value="Type I PLP-dependent aspartate aminotransferase-like (Major domain)"/>
    <property type="match status" value="1"/>
</dbReference>
<dbReference type="PANTHER" id="PTHR43277:SF4">
    <property type="entry name" value="ARGININE DECARBOXYLASE"/>
    <property type="match status" value="1"/>
</dbReference>
<sequence length="520" mass="56085">MTTAKSFSARVDHQRRQNIKKARAEAQAGPARAEPDATPIGDAIQAIHQRGDIAFGIPAHRSGTGRMPPLAARWMGSEAFRADVAMNKGVDNRHQSWQVEPTAMQLFAQAVGADETLFSANGSTENVHVAMMAAVRPGETLVMARNGHKSAFSALVLAGAMPAYVEPEYDQRWQVAHGVDPSRLEQVLREHPEAVAAMAFTPTYYGVSSDVRRLAEVAHAHDIPLITDDAWGLDYSFCSRLPPSALECGADLCIGSVHKTLNGLLQTSVLSRQGDRIDPTRLSLVFELEQSTSASPLLLSSIDAARREFQEHGERLLGDAIDLALRVRSELARMPRLSLMGDEILGSPGAFAFDPTHVTVDVVGLGLTGFQAADWLRERCGIHMELADHRRVMALISYADTDATAHRLVDAMAALAEEHAGAKPRTVDDVPAWSDLRTETVMLPRDAFLGATEMVPWQQAAGRVSAEMICPYPPGIPVVAPGELLTDAIVGYLQCQAAQGAMVEGAADESLAELRAVASR</sequence>
<evidence type="ECO:0000313" key="8">
    <source>
        <dbReference type="EMBL" id="KZS53439.1"/>
    </source>
</evidence>
<dbReference type="InterPro" id="IPR015424">
    <property type="entry name" value="PyrdxlP-dep_Trfase"/>
</dbReference>
<evidence type="ECO:0000256" key="2">
    <source>
        <dbReference type="ARBA" id="ARBA00010671"/>
    </source>
</evidence>
<comment type="caution">
    <text evidence="8">The sequence shown here is derived from an EMBL/GenBank/DDBJ whole genome shotgun (WGS) entry which is preliminary data.</text>
</comment>
<dbReference type="GO" id="GO:0016831">
    <property type="term" value="F:carboxy-lyase activity"/>
    <property type="evidence" value="ECO:0007669"/>
    <property type="project" value="UniProtKB-KW"/>
</dbReference>
<evidence type="ECO:0000259" key="6">
    <source>
        <dbReference type="Pfam" id="PF01276"/>
    </source>
</evidence>
<organism evidence="8 9">
    <name type="scientific">Mycobacterium ostraviense</name>
    <dbReference type="NCBI Taxonomy" id="2738409"/>
    <lineage>
        <taxon>Bacteria</taxon>
        <taxon>Bacillati</taxon>
        <taxon>Actinomycetota</taxon>
        <taxon>Actinomycetes</taxon>
        <taxon>Mycobacteriales</taxon>
        <taxon>Mycobacteriaceae</taxon>
        <taxon>Mycobacterium</taxon>
    </lineage>
</organism>
<evidence type="ECO:0000313" key="9">
    <source>
        <dbReference type="Proteomes" id="UP000077342"/>
    </source>
</evidence>
<evidence type="ECO:0000259" key="7">
    <source>
        <dbReference type="Pfam" id="PF03711"/>
    </source>
</evidence>
<dbReference type="PANTHER" id="PTHR43277">
    <property type="entry name" value="ARGININE DECARBOXYLASE"/>
    <property type="match status" value="1"/>
</dbReference>
<evidence type="ECO:0000256" key="4">
    <source>
        <dbReference type="ARBA" id="ARBA00022898"/>
    </source>
</evidence>
<keyword evidence="3" id="KW-0210">Decarboxylase</keyword>
<dbReference type="SUPFAM" id="SSF53383">
    <property type="entry name" value="PLP-dependent transferases"/>
    <property type="match status" value="1"/>
</dbReference>
<reference evidence="9" key="1">
    <citation type="submission" date="2016-04" db="EMBL/GenBank/DDBJ databases">
        <authorList>
            <person name="Strapagiel D."/>
            <person name="Borowka P."/>
            <person name="Marciniak B."/>
            <person name="Bakula Z."/>
            <person name="Van Ingen J."/>
            <person name="Safianowska A."/>
            <person name="Dziadek J."/>
            <person name="Jagielski T."/>
        </authorList>
    </citation>
    <scope>NUCLEOTIDE SEQUENCE [LARGE SCALE GENOMIC DNA]</scope>
    <source>
        <strain evidence="9">1010001458</strain>
    </source>
</reference>
<proteinExistence type="inferred from homology"/>
<dbReference type="RefSeq" id="WP_161951722.1">
    <property type="nucleotide sequence ID" value="NZ_CP089224.1"/>
</dbReference>
<comment type="similarity">
    <text evidence="2">Belongs to the Orn/Lys/Arg decarboxylase class-I family.</text>
</comment>
<feature type="domain" description="Orn/Lys/Arg decarboxylase C-terminal" evidence="7">
    <location>
        <begin position="437"/>
        <end position="499"/>
    </location>
</feature>
<dbReference type="InterPro" id="IPR008286">
    <property type="entry name" value="Prn/Lys/Arg_de-COase_C"/>
</dbReference>
<dbReference type="Gene3D" id="3.90.100.10">
    <property type="entry name" value="Orn/Lys/Arg decarboxylase, C-terminal domain"/>
    <property type="match status" value="1"/>
</dbReference>
<dbReference type="Pfam" id="PF03711">
    <property type="entry name" value="OKR_DC_1_C"/>
    <property type="match status" value="1"/>
</dbReference>
<comment type="cofactor">
    <cofactor evidence="1">
        <name>pyridoxal 5'-phosphate</name>
        <dbReference type="ChEBI" id="CHEBI:597326"/>
    </cofactor>
</comment>
<protein>
    <recommendedName>
        <fullName evidence="10">Arginine decarboxylase</fullName>
    </recommendedName>
</protein>
<dbReference type="Proteomes" id="UP000077342">
    <property type="component" value="Unassembled WGS sequence"/>
</dbReference>
<evidence type="ECO:0000256" key="5">
    <source>
        <dbReference type="ARBA" id="ARBA00023239"/>
    </source>
</evidence>
<dbReference type="InterPro" id="IPR015421">
    <property type="entry name" value="PyrdxlP-dep_Trfase_major"/>
</dbReference>
<feature type="domain" description="Orn/Lys/Arg decarboxylases family 1 pyridoxal-P attachment site" evidence="6">
    <location>
        <begin position="38"/>
        <end position="401"/>
    </location>
</feature>
<evidence type="ECO:0008006" key="10">
    <source>
        <dbReference type="Google" id="ProtNLM"/>
    </source>
</evidence>
<dbReference type="InterPro" id="IPR052357">
    <property type="entry name" value="Orn_Lys_Arg_decarboxylase-I"/>
</dbReference>
<dbReference type="EMBL" id="LWCI01000187">
    <property type="protein sequence ID" value="KZS53439.1"/>
    <property type="molecule type" value="Genomic_DNA"/>
</dbReference>
<dbReference type="AlphaFoldDB" id="A0A163RP45"/>
<gene>
    <name evidence="8" type="ORF">A4G28_22335</name>
</gene>
<evidence type="ECO:0000256" key="1">
    <source>
        <dbReference type="ARBA" id="ARBA00001933"/>
    </source>
</evidence>